<organism evidence="2">
    <name type="scientific">Siphoviridae sp. ctP6113</name>
    <dbReference type="NCBI Taxonomy" id="2826318"/>
    <lineage>
        <taxon>Viruses</taxon>
        <taxon>Duplodnaviria</taxon>
        <taxon>Heunggongvirae</taxon>
        <taxon>Uroviricota</taxon>
        <taxon>Caudoviricetes</taxon>
    </lineage>
</organism>
<reference evidence="2" key="1">
    <citation type="journal article" date="2021" name="Proc. Natl. Acad. Sci. U.S.A.">
        <title>A Catalog of Tens of Thousands of Viruses from Human Metagenomes Reveals Hidden Associations with Chronic Diseases.</title>
        <authorList>
            <person name="Tisza M.J."/>
            <person name="Buck C.B."/>
        </authorList>
    </citation>
    <scope>NUCLEOTIDE SEQUENCE</scope>
    <source>
        <strain evidence="2">CtP6113</strain>
    </source>
</reference>
<accession>A0A8S5MTS9</accession>
<feature type="region of interest" description="Disordered" evidence="1">
    <location>
        <begin position="70"/>
        <end position="90"/>
    </location>
</feature>
<dbReference type="EMBL" id="BK014986">
    <property type="protein sequence ID" value="DAD85726.1"/>
    <property type="molecule type" value="Genomic_DNA"/>
</dbReference>
<protein>
    <submittedName>
        <fullName evidence="2">Uncharacterized protein</fullName>
    </submittedName>
</protein>
<feature type="compositionally biased region" description="Low complexity" evidence="1">
    <location>
        <begin position="71"/>
        <end position="84"/>
    </location>
</feature>
<evidence type="ECO:0000313" key="2">
    <source>
        <dbReference type="EMBL" id="DAD85726.1"/>
    </source>
</evidence>
<evidence type="ECO:0000256" key="1">
    <source>
        <dbReference type="SAM" id="MobiDB-lite"/>
    </source>
</evidence>
<proteinExistence type="predicted"/>
<name>A0A8S5MTS9_9CAUD</name>
<sequence length="147" mass="16504">MALKNYTTSVPVAQTVGEIHKDLAAHGARRVMFDYDDSGRILAICFSIPTPEGERAVRLPGNSDRVRMVLQRQKNSSSRRSQSSIDTSPEQAERVAWRIVKDWLSAQLAILETEMVDVGQVFLPYFVGRDGQTVYDAYTSGQLRLLE</sequence>